<evidence type="ECO:0000259" key="3">
    <source>
        <dbReference type="PROSITE" id="PS50249"/>
    </source>
</evidence>
<dbReference type="OrthoDB" id="1378at2759"/>
<dbReference type="GO" id="GO:0008180">
    <property type="term" value="C:COP9 signalosome"/>
    <property type="evidence" value="ECO:0007669"/>
    <property type="project" value="UniProtKB-UniRule"/>
</dbReference>
<dbReference type="Pfam" id="PF01398">
    <property type="entry name" value="JAB"/>
    <property type="match status" value="1"/>
</dbReference>
<keyword evidence="2" id="KW-0963">Cytoplasm</keyword>
<comment type="caution">
    <text evidence="4">The sequence shown here is derived from an EMBL/GenBank/DDBJ whole genome shotgun (WGS) entry which is preliminary data.</text>
</comment>
<dbReference type="InterPro" id="IPR033859">
    <property type="entry name" value="MPN_CSN6"/>
</dbReference>
<organism evidence="4 5">
    <name type="scientific">Monascus purpureus</name>
    <name type="common">Red mold</name>
    <name type="synonym">Monascus anka</name>
    <dbReference type="NCBI Taxonomy" id="5098"/>
    <lineage>
        <taxon>Eukaryota</taxon>
        <taxon>Fungi</taxon>
        <taxon>Dikarya</taxon>
        <taxon>Ascomycota</taxon>
        <taxon>Pezizomycotina</taxon>
        <taxon>Eurotiomycetes</taxon>
        <taxon>Eurotiomycetidae</taxon>
        <taxon>Eurotiales</taxon>
        <taxon>Aspergillaceae</taxon>
        <taxon>Monascus</taxon>
    </lineage>
</organism>
<comment type="similarity">
    <text evidence="1 2">Belongs to the peptidase M67A family. CSN6 subfamily.</text>
</comment>
<dbReference type="SMART" id="SM00232">
    <property type="entry name" value="JAB_MPN"/>
    <property type="match status" value="1"/>
</dbReference>
<dbReference type="GO" id="GO:0000338">
    <property type="term" value="P:protein deneddylation"/>
    <property type="evidence" value="ECO:0007669"/>
    <property type="project" value="InterPro"/>
</dbReference>
<dbReference type="InterPro" id="IPR024969">
    <property type="entry name" value="EIF3F/CSN6-like_C"/>
</dbReference>
<accession>A0A507QP85</accession>
<dbReference type="Proteomes" id="UP000319663">
    <property type="component" value="Unassembled WGS sequence"/>
</dbReference>
<evidence type="ECO:0000256" key="2">
    <source>
        <dbReference type="RuleBase" id="RU367006"/>
    </source>
</evidence>
<dbReference type="GO" id="GO:0008237">
    <property type="term" value="F:metallopeptidase activity"/>
    <property type="evidence" value="ECO:0007669"/>
    <property type="project" value="InterPro"/>
</dbReference>
<dbReference type="Pfam" id="PF13012">
    <property type="entry name" value="MitMem_reg"/>
    <property type="match status" value="1"/>
</dbReference>
<comment type="function">
    <text evidence="2">Component of the COP9 signalosome complex (CSN), a complex involved in various cellular and developmental processes.</text>
</comment>
<dbReference type="PANTHER" id="PTHR10540">
    <property type="entry name" value="EUKARYOTIC TRANSLATION INITIATION FACTOR 3 SUBUNIT F-RELATED"/>
    <property type="match status" value="1"/>
</dbReference>
<evidence type="ECO:0000313" key="5">
    <source>
        <dbReference type="Proteomes" id="UP000319663"/>
    </source>
</evidence>
<protein>
    <recommendedName>
        <fullName evidence="2">COP9 signalosome complex subunit 6</fullName>
    </recommendedName>
</protein>
<dbReference type="EMBL" id="VIFY01000114">
    <property type="protein sequence ID" value="TQB70279.1"/>
    <property type="molecule type" value="Genomic_DNA"/>
</dbReference>
<sequence>MADLSRSLVSQKSSDSGLHVQLHPLVLLTISDHITRHAARSQQGPIVGALLGQQNGPEITLEHAFECRVSDGPSGEVILSQSWFEERVKQYKDVHKDPTLDLVGWWSTAPLSGPTTAHLPIQQQLLQEYNESAVFLAFHPSQLRSPSENGAKLPLTIYESVYEGENVADADREMQVDIEQSLSIRFRELPYSVETGEAEMISMDFVARGGGNATTIASQPHPGTSDREGGIKEEPTAVLSPDEEDLITTLNTRLNAIRTLESRISLIKSYLSTLSETATHHEKKDPSVSLSHPILRNINSLISHLSLLIPQDRTEFSTETLAQSNDVALVSLLGQLGQSVKAMRELGRKSAIVQTARQGATSRKAQLGMSLGRQRGFGEEFLRGL</sequence>
<dbReference type="PROSITE" id="PS50249">
    <property type="entry name" value="MPN"/>
    <property type="match status" value="1"/>
</dbReference>
<feature type="domain" description="MPN" evidence="3">
    <location>
        <begin position="20"/>
        <end position="164"/>
    </location>
</feature>
<evidence type="ECO:0000256" key="1">
    <source>
        <dbReference type="ARBA" id="ARBA00010893"/>
    </source>
</evidence>
<dbReference type="CDD" id="cd08063">
    <property type="entry name" value="MPN_CSN6"/>
    <property type="match status" value="1"/>
</dbReference>
<comment type="subcellular location">
    <subcellularLocation>
        <location evidence="2">Cytoplasm</location>
    </subcellularLocation>
    <subcellularLocation>
        <location evidence="2">Nucleus</location>
    </subcellularLocation>
</comment>
<dbReference type="PANTHER" id="PTHR10540:SF8">
    <property type="entry name" value="COP9 SIGNALOSOME COMPLEX SUBUNIT 6"/>
    <property type="match status" value="1"/>
</dbReference>
<dbReference type="InterPro" id="IPR037518">
    <property type="entry name" value="MPN"/>
</dbReference>
<dbReference type="Gene3D" id="3.40.140.10">
    <property type="entry name" value="Cytidine Deaminase, domain 2"/>
    <property type="match status" value="1"/>
</dbReference>
<keyword evidence="2" id="KW-0736">Signalosome</keyword>
<dbReference type="STRING" id="5098.A0A507QP85"/>
<reference evidence="4 5" key="1">
    <citation type="submission" date="2019-06" db="EMBL/GenBank/DDBJ databases">
        <title>Wine fermentation using esterase from Monascus purpureus.</title>
        <authorList>
            <person name="Geng C."/>
            <person name="Zhang Y."/>
        </authorList>
    </citation>
    <scope>NUCLEOTIDE SEQUENCE [LARGE SCALE GENOMIC DNA]</scope>
    <source>
        <strain evidence="4">HQ1</strain>
    </source>
</reference>
<gene>
    <name evidence="4" type="ORF">MPDQ_000688</name>
</gene>
<name>A0A507QP85_MONPU</name>
<proteinExistence type="inferred from homology"/>
<evidence type="ECO:0000313" key="4">
    <source>
        <dbReference type="EMBL" id="TQB70279.1"/>
    </source>
</evidence>
<keyword evidence="2" id="KW-0539">Nucleus</keyword>
<dbReference type="InterPro" id="IPR000555">
    <property type="entry name" value="JAMM/MPN+_dom"/>
</dbReference>
<dbReference type="AlphaFoldDB" id="A0A507QP85"/>
<dbReference type="GO" id="GO:0005737">
    <property type="term" value="C:cytoplasm"/>
    <property type="evidence" value="ECO:0007669"/>
    <property type="project" value="UniProtKB-SubCell"/>
</dbReference>
<keyword evidence="5" id="KW-1185">Reference proteome</keyword>